<evidence type="ECO:0000256" key="6">
    <source>
        <dbReference type="ARBA" id="ARBA00023136"/>
    </source>
</evidence>
<gene>
    <name evidence="9" type="ORF">DVW87_11080</name>
</gene>
<keyword evidence="5" id="KW-0443">Lipid metabolism</keyword>
<dbReference type="CDD" id="cd07989">
    <property type="entry name" value="LPLAT_AGPAT-like"/>
    <property type="match status" value="1"/>
</dbReference>
<sequence length="235" mass="25414">MGTLRLCGRLLALLLLLSVALPLHGCWRLLRRRSPWPRRFLRAVAWVIGARVRIVGAARTHDVFLVANHVSWTDIPILAGATGTAFVAKAELADAPLVGWLAALNHTVFIRRTRAAVTEQVQDIAAALAQGWPLTLFPEGTTGDGRTLLPFKPALLQVASPPPPGVQVQPVLLDYGAATPDLAWAGEEGGASHARRVLRRPGSFAVTLRFLEPFVPGDDRKATAAEVRRRMEAVA</sequence>
<dbReference type="RefSeq" id="WP_114687810.1">
    <property type="nucleotide sequence ID" value="NZ_QQNB01000002.1"/>
</dbReference>
<keyword evidence="4" id="KW-1133">Transmembrane helix</keyword>
<dbReference type="OrthoDB" id="9806880at2"/>
<dbReference type="SUPFAM" id="SSF69593">
    <property type="entry name" value="Glycerol-3-phosphate (1)-acyltransferase"/>
    <property type="match status" value="1"/>
</dbReference>
<name>A0A369W0Y5_9SPHN</name>
<evidence type="ECO:0000259" key="8">
    <source>
        <dbReference type="SMART" id="SM00563"/>
    </source>
</evidence>
<keyword evidence="10" id="KW-1185">Reference proteome</keyword>
<evidence type="ECO:0000256" key="4">
    <source>
        <dbReference type="ARBA" id="ARBA00022989"/>
    </source>
</evidence>
<dbReference type="GO" id="GO:0016020">
    <property type="term" value="C:membrane"/>
    <property type="evidence" value="ECO:0007669"/>
    <property type="project" value="UniProtKB-SubCell"/>
</dbReference>
<keyword evidence="2 9" id="KW-0808">Transferase</keyword>
<accession>A0A369W0Y5</accession>
<feature type="domain" description="Phospholipid/glycerol acyltransferase" evidence="8">
    <location>
        <begin position="63"/>
        <end position="176"/>
    </location>
</feature>
<protein>
    <submittedName>
        <fullName evidence="9">1-acyl-sn-glycerol-3-phosphate acyltransferase</fullName>
    </submittedName>
</protein>
<dbReference type="Pfam" id="PF01553">
    <property type="entry name" value="Acyltransferase"/>
    <property type="match status" value="1"/>
</dbReference>
<keyword evidence="6" id="KW-0472">Membrane</keyword>
<dbReference type="InterPro" id="IPR002123">
    <property type="entry name" value="Plipid/glycerol_acylTrfase"/>
</dbReference>
<organism evidence="9 10">
    <name type="scientific">Sphingomonas aracearum</name>
    <dbReference type="NCBI Taxonomy" id="2283317"/>
    <lineage>
        <taxon>Bacteria</taxon>
        <taxon>Pseudomonadati</taxon>
        <taxon>Pseudomonadota</taxon>
        <taxon>Alphaproteobacteria</taxon>
        <taxon>Sphingomonadales</taxon>
        <taxon>Sphingomonadaceae</taxon>
        <taxon>Sphingomonas</taxon>
    </lineage>
</organism>
<dbReference type="PANTHER" id="PTHR23063:SF52">
    <property type="entry name" value="LYSOPHOSPHATIDYLCHOLINE ACYLTRANSFERASE"/>
    <property type="match status" value="1"/>
</dbReference>
<reference evidence="9 10" key="1">
    <citation type="submission" date="2018-07" db="EMBL/GenBank/DDBJ databases">
        <title>a novel species of Sphingomonas isolated from the rhizosphere soil of Araceae plant.</title>
        <authorList>
            <person name="Zhiyong W."/>
            <person name="Qinglan Z."/>
            <person name="Zhiwei F."/>
            <person name="Ding X."/>
            <person name="Gejiao W."/>
            <person name="Shixue Z."/>
        </authorList>
    </citation>
    <scope>NUCLEOTIDE SEQUENCE [LARGE SCALE GENOMIC DNA]</scope>
    <source>
        <strain evidence="9 10">WZY 27</strain>
    </source>
</reference>
<dbReference type="PANTHER" id="PTHR23063">
    <property type="entry name" value="PHOSPHOLIPID ACYLTRANSFERASE"/>
    <property type="match status" value="1"/>
</dbReference>
<dbReference type="GO" id="GO:0006629">
    <property type="term" value="P:lipid metabolic process"/>
    <property type="evidence" value="ECO:0007669"/>
    <property type="project" value="UniProtKB-KW"/>
</dbReference>
<evidence type="ECO:0000256" key="5">
    <source>
        <dbReference type="ARBA" id="ARBA00023098"/>
    </source>
</evidence>
<keyword evidence="7 9" id="KW-0012">Acyltransferase</keyword>
<dbReference type="Proteomes" id="UP000253918">
    <property type="component" value="Unassembled WGS sequence"/>
</dbReference>
<evidence type="ECO:0000256" key="3">
    <source>
        <dbReference type="ARBA" id="ARBA00022692"/>
    </source>
</evidence>
<evidence type="ECO:0000256" key="1">
    <source>
        <dbReference type="ARBA" id="ARBA00004370"/>
    </source>
</evidence>
<evidence type="ECO:0000256" key="2">
    <source>
        <dbReference type="ARBA" id="ARBA00022679"/>
    </source>
</evidence>
<comment type="subcellular location">
    <subcellularLocation>
        <location evidence="1">Membrane</location>
    </subcellularLocation>
</comment>
<evidence type="ECO:0000256" key="7">
    <source>
        <dbReference type="ARBA" id="ARBA00023315"/>
    </source>
</evidence>
<dbReference type="AlphaFoldDB" id="A0A369W0Y5"/>
<keyword evidence="3" id="KW-0812">Transmembrane</keyword>
<evidence type="ECO:0000313" key="9">
    <source>
        <dbReference type="EMBL" id="RDE05741.1"/>
    </source>
</evidence>
<proteinExistence type="predicted"/>
<dbReference type="EMBL" id="QQNB01000002">
    <property type="protein sequence ID" value="RDE05741.1"/>
    <property type="molecule type" value="Genomic_DNA"/>
</dbReference>
<comment type="caution">
    <text evidence="9">The sequence shown here is derived from an EMBL/GenBank/DDBJ whole genome shotgun (WGS) entry which is preliminary data.</text>
</comment>
<evidence type="ECO:0000313" key="10">
    <source>
        <dbReference type="Proteomes" id="UP000253918"/>
    </source>
</evidence>
<dbReference type="GO" id="GO:0016746">
    <property type="term" value="F:acyltransferase activity"/>
    <property type="evidence" value="ECO:0007669"/>
    <property type="project" value="UniProtKB-KW"/>
</dbReference>
<dbReference type="SMART" id="SM00563">
    <property type="entry name" value="PlsC"/>
    <property type="match status" value="1"/>
</dbReference>